<dbReference type="InterPro" id="IPR056823">
    <property type="entry name" value="TEN-like_YD-shell"/>
</dbReference>
<dbReference type="SUPFAM" id="SSF49899">
    <property type="entry name" value="Concanavalin A-like lectins/glucanases"/>
    <property type="match status" value="1"/>
</dbReference>
<dbReference type="Gene3D" id="2.60.120.200">
    <property type="match status" value="1"/>
</dbReference>
<organism evidence="4 5">
    <name type="scientific">Nonomuraea polychroma</name>
    <dbReference type="NCBI Taxonomy" id="46176"/>
    <lineage>
        <taxon>Bacteria</taxon>
        <taxon>Bacillati</taxon>
        <taxon>Actinomycetota</taxon>
        <taxon>Actinomycetes</taxon>
        <taxon>Streptosporangiales</taxon>
        <taxon>Streptosporangiaceae</taxon>
        <taxon>Nonomuraea</taxon>
    </lineage>
</organism>
<dbReference type="CDD" id="cd00110">
    <property type="entry name" value="LamG"/>
    <property type="match status" value="1"/>
</dbReference>
<dbReference type="CDD" id="cd00081">
    <property type="entry name" value="Hint"/>
    <property type="match status" value="1"/>
</dbReference>
<dbReference type="Gene3D" id="2.180.10.10">
    <property type="entry name" value="RHS repeat-associated core"/>
    <property type="match status" value="3"/>
</dbReference>
<dbReference type="InterPro" id="IPR022385">
    <property type="entry name" value="Rhs_assc_core"/>
</dbReference>
<protein>
    <submittedName>
        <fullName evidence="4">Intein/RHS repeat-associated protein</fullName>
    </submittedName>
</protein>
<dbReference type="InterPro" id="IPR006141">
    <property type="entry name" value="Intein_N"/>
</dbReference>
<accession>A0A438MAQ5</accession>
<dbReference type="Pfam" id="PF05593">
    <property type="entry name" value="RHS_repeat"/>
    <property type="match status" value="7"/>
</dbReference>
<dbReference type="Proteomes" id="UP000284824">
    <property type="component" value="Unassembled WGS sequence"/>
</dbReference>
<evidence type="ECO:0000259" key="3">
    <source>
        <dbReference type="PROSITE" id="PS50025"/>
    </source>
</evidence>
<dbReference type="PROSITE" id="PS50818">
    <property type="entry name" value="INTEIN_C_TER"/>
    <property type="match status" value="1"/>
</dbReference>
<dbReference type="NCBIfam" id="TIGR03696">
    <property type="entry name" value="Rhs_assc_core"/>
    <property type="match status" value="1"/>
</dbReference>
<feature type="region of interest" description="Disordered" evidence="2">
    <location>
        <begin position="1361"/>
        <end position="1388"/>
    </location>
</feature>
<dbReference type="InterPro" id="IPR003587">
    <property type="entry name" value="Hint_dom_N"/>
</dbReference>
<dbReference type="InterPro" id="IPR031325">
    <property type="entry name" value="RHS_repeat"/>
</dbReference>
<dbReference type="NCBIfam" id="TIGR01643">
    <property type="entry name" value="YD_repeat_2x"/>
    <property type="match status" value="7"/>
</dbReference>
<dbReference type="InterPro" id="IPR030934">
    <property type="entry name" value="Intein_C"/>
</dbReference>
<dbReference type="PANTHER" id="PTHR32305:SF15">
    <property type="entry name" value="PROTEIN RHSA-RELATED"/>
    <property type="match status" value="1"/>
</dbReference>
<dbReference type="SMART" id="SM00282">
    <property type="entry name" value="LamG"/>
    <property type="match status" value="1"/>
</dbReference>
<dbReference type="InterPro" id="IPR013320">
    <property type="entry name" value="ConA-like_dom_sf"/>
</dbReference>
<proteinExistence type="predicted"/>
<feature type="region of interest" description="Disordered" evidence="2">
    <location>
        <begin position="1119"/>
        <end position="1140"/>
    </location>
</feature>
<dbReference type="Pfam" id="PF07591">
    <property type="entry name" value="PT-HINT"/>
    <property type="match status" value="1"/>
</dbReference>
<sequence length="2523" mass="269752">MYPKQGYLVDSLTPALRAWGQSGNGSYAVSYSFTICDVASMSGTGCATSGYVAGNKNTWTVPAGKLSWGKQYWWTVTVRDSYDFSTTTSPVLTFTTGVRQPAVTSNLANSGLSRQEFDQQNGNYTSTFTDLRVATVGPPLSVVRTYNSMDPRTDGMFGPGWSTRWDMKIVKEMRGTSTSALATYPDGRQVRFKANGDGTFQPPPGLYATLAEESGGWRLMDKASTSYRFDTAGRLTSITDQRGRSQQLTYDTGGKLAKVTGVGGRSLTFTWQTDRVESISSDPVDGAALRWTYGYEGGRLTQVCAPVAAPNCTSYEYGNGSLYRSSVLNSDPFGYWRLGEAAGATSGEDLGTGAGDLTYQGITLGQPGALAATTDTAATFAAGSVVKLPSNTIPHLGDQLSVETWFKTTQSGVIMAAGTAQNGSGLARGAMLYVGTDGKLRGSLDAVTTPVTSTGAVNDGQWHHVALTVAGQDQTLYLDGQQVGTMTGTVTSWRTYATLGNGVTDPAKSPAVPAAVQAFPFQGQLDEVALYGKPLTAAEVAGHYAARTGAPHKLTKTTLPSGRVWTVNTYDAKTDRIATHVDSDAGTWKIGDIGIEQQSGEAQVTVTDPDNNTLVYLYDAWRGYRIRGETDQLGYTIWYEYDQAGFLTKVIDRNDIANEIYQDKRGNTLGRQYCRAPGECAIEFWTYYLNASDPFDPRNDQVTAYRDGRSASDTDPTFATTIEYNSYGEQTKQTTPATADFPQGRSTSIAYTDGSEAAVGGGTTPAGLVKSKTDARGSTWQYRYTAAGDLAEQTSPEGLVVKLDHDALGRMVASTRISQAVPDGTKTTFTYDGRGRLVAGTAPAVKNEISGVTHTAQTRTTYDPDGNPLTETIADLTGGEPDRVTTFTYDAHGRQDSLTNAEGGIARQVWNHRGQVIRTTDARGTVIEQAYSKRGELTTSTLKGWTGSPVNPQPATDVVLETRGYDPGGRLTSMVDVMGRKSTNVYWMDNRLKQQIADDAKLNGSTTPRDVVVKAEEYDPAGNLIEQMTGNGTTITIFEYDEASRLMAQVLDPRSASNPNGLERVTELGYDANGNVTKTTRTAAGSSRTESATYAYNKLNQPTRQTIENGAQDIVSTTDYNDRGLPVASTDPRGNADGANAADYTTTVRYDILDRLVEIKAPQVQVDKNGTAAPARPATLVGYDVVGNTTHQRDAEGRTFVSTFDKAGRLTSAAAPAYTPPGGSTITSTVRHSYDAAGQRKTTTDPRGYVTSYDYDQLGRQVRVTDPAPDGQAPGTWVTEYDLAGEKLATVDATGARSQATYDDLGRQITSTQIERKPASAAYTTKMEYDDGGRLVKQTSPDPGTGVKVTSFTVNAAGETTSVTDPATNKTTMDHDLAGRPVKMTDPNGNASIAEYDLAGRKTVAKDLDATGAVLRTYGYGYDLAGNTTSATSPEGHVTKQTFDALNRATSLIEPVSASESITTSFGYDATGARTRLTDGRGNATWTGYNGLGQVETVTEPATTAHPDAADRTWTHIYDAAGNQTATVQPGGVRIDRTYDHLGRLTKESGTGGGAATAERTFGYDLAGRATTAGDLTVDYNDRNLPLKVSRGATQETAYAYDALGNPTQRIDAAGTATFTYDNVNRLKTVTDPVTARTLTYGYDPASRLKTITATSGTASTQTFDYDNLNRVTGQTLKNGSGTQLAKITYGWDKDDNLTTKTTTGTAGAGTNAYTYDHAGRITSWTAPGGTRTAYEWDAAGNRTKAGDKTFAYDERNRLTSGDGTDYTYTPRGTLATETKAGATTNYTFDAFDRLIADRDSLYSYDALDRVASRISGGAKQLFAYSGLGNDLAAITDSGGAVQAQYSRDAGGGLLGLKEGNGTAAAALSDLHGDLVATFTTSLQTSTAYDPFGTVLAQTGTKTQLGYQGEYTDPDTGKVNMHARWYQPGTGTFTSRDTATLTPSPSVQANRYTYANASPLTGTDPTGHATIGAAGTTWDSPYTPGIDYQSAIDIYAQHGIVIGGGSSSDGGGYCIGSCYGGGGTAELCTTCLLAGELNGDVVLVMSKDQMKLRGHLPNGTQITDSFWRLSTKDINQIIEVAYLGATDAEINILIRYAQYRARQQWIKSGSPTPAIGGGNPDHGQGTECQKAMTVKQCSAMLKASAELVMAKKFYDQCAGNAFGDLTECKRLVKTLGLTGKQVLELSRKKLWEGFWTGAYELFVEDFNACLEGSVGGCVLAATNFLPGGAFIKAGKLLAKFPTVQKAVQAAANACKWSSFAPGTLVLMADGSRKPIEDVRVGDEVLATDPTTGETVAKKVTALINSSGTKNLIKITIRTEREGEAEHKSVIATAQHPFWVPSLRKWIDATYLQPGSWLRTSVGTWIQVTDVKRWTAPQQVYNLSVADIHTYHVGVGDVNVLVHNTNCFAPVRIKPGQQAAGGAYAMTKAELKFVKDLLAKKPNLQIFRTHGKSSMGDFLVIDPSNPRAPVGWVVELKTSSGGFPGEQFMNADRLKDLYGLNQLRKVAGTPEQMLEALNVGRRSW</sequence>
<dbReference type="PANTHER" id="PTHR32305">
    <property type="match status" value="1"/>
</dbReference>
<dbReference type="InterPro" id="IPR045351">
    <property type="entry name" value="DUF6531"/>
</dbReference>
<dbReference type="GO" id="GO:0016539">
    <property type="term" value="P:intein-mediated protein splicing"/>
    <property type="evidence" value="ECO:0007669"/>
    <property type="project" value="InterPro"/>
</dbReference>
<comment type="caution">
    <text evidence="4">The sequence shown here is derived from an EMBL/GenBank/DDBJ whole genome shotgun (WGS) entry which is preliminary data.</text>
</comment>
<feature type="compositionally biased region" description="Polar residues" evidence="2">
    <location>
        <begin position="1361"/>
        <end position="1371"/>
    </location>
</feature>
<dbReference type="PROSITE" id="PS50817">
    <property type="entry name" value="INTEIN_N_TER"/>
    <property type="match status" value="1"/>
</dbReference>
<dbReference type="Pfam" id="PF25023">
    <property type="entry name" value="TEN_YD-shell"/>
    <property type="match status" value="1"/>
</dbReference>
<dbReference type="EMBL" id="SAUN01000001">
    <property type="protein sequence ID" value="RVX42809.1"/>
    <property type="molecule type" value="Genomic_DNA"/>
</dbReference>
<gene>
    <name evidence="4" type="ORF">EDD27_5474</name>
</gene>
<evidence type="ECO:0000256" key="1">
    <source>
        <dbReference type="ARBA" id="ARBA00022737"/>
    </source>
</evidence>
<dbReference type="PROSITE" id="PS50025">
    <property type="entry name" value="LAM_G_DOMAIN"/>
    <property type="match status" value="1"/>
</dbReference>
<dbReference type="GO" id="GO:0005975">
    <property type="term" value="P:carbohydrate metabolic process"/>
    <property type="evidence" value="ECO:0007669"/>
    <property type="project" value="UniProtKB-ARBA"/>
</dbReference>
<dbReference type="InterPro" id="IPR050708">
    <property type="entry name" value="T6SS_VgrG/RHS"/>
</dbReference>
<reference evidence="4 5" key="1">
    <citation type="submission" date="2019-01" db="EMBL/GenBank/DDBJ databases">
        <title>Sequencing the genomes of 1000 actinobacteria strains.</title>
        <authorList>
            <person name="Klenk H.-P."/>
        </authorList>
    </citation>
    <scope>NUCLEOTIDE SEQUENCE [LARGE SCALE GENOMIC DNA]</scope>
    <source>
        <strain evidence="4 5">DSM 43925</strain>
    </source>
</reference>
<evidence type="ECO:0000313" key="5">
    <source>
        <dbReference type="Proteomes" id="UP000284824"/>
    </source>
</evidence>
<dbReference type="InterPro" id="IPR006530">
    <property type="entry name" value="YD"/>
</dbReference>
<keyword evidence="1" id="KW-0677">Repeat</keyword>
<dbReference type="Gene3D" id="2.60.40.10">
    <property type="entry name" value="Immunoglobulins"/>
    <property type="match status" value="1"/>
</dbReference>
<dbReference type="InterPro" id="IPR001791">
    <property type="entry name" value="Laminin_G"/>
</dbReference>
<evidence type="ECO:0000256" key="2">
    <source>
        <dbReference type="SAM" id="MobiDB-lite"/>
    </source>
</evidence>
<dbReference type="InterPro" id="IPR036844">
    <property type="entry name" value="Hint_dom_sf"/>
</dbReference>
<evidence type="ECO:0000313" key="4">
    <source>
        <dbReference type="EMBL" id="RVX42809.1"/>
    </source>
</evidence>
<dbReference type="SUPFAM" id="SSF51294">
    <property type="entry name" value="Hedgehog/intein (Hint) domain"/>
    <property type="match status" value="1"/>
</dbReference>
<keyword evidence="5" id="KW-1185">Reference proteome</keyword>
<dbReference type="Pfam" id="PF13385">
    <property type="entry name" value="Laminin_G_3"/>
    <property type="match status" value="1"/>
</dbReference>
<feature type="domain" description="Laminin G" evidence="3">
    <location>
        <begin position="375"/>
        <end position="550"/>
    </location>
</feature>
<dbReference type="SMART" id="SM00306">
    <property type="entry name" value="HintN"/>
    <property type="match status" value="1"/>
</dbReference>
<name>A0A438MAQ5_9ACTN</name>
<dbReference type="Pfam" id="PF20148">
    <property type="entry name" value="DUF6531"/>
    <property type="match status" value="1"/>
</dbReference>
<dbReference type="InterPro" id="IPR013783">
    <property type="entry name" value="Ig-like_fold"/>
</dbReference>
<dbReference type="Gene3D" id="2.170.16.10">
    <property type="entry name" value="Hedgehog/Intein (Hint) domain"/>
    <property type="match status" value="1"/>
</dbReference>